<evidence type="ECO:0000256" key="4">
    <source>
        <dbReference type="ARBA" id="ARBA00023163"/>
    </source>
</evidence>
<dbReference type="InterPro" id="IPR013325">
    <property type="entry name" value="RNA_pol_sigma_r2"/>
</dbReference>
<evidence type="ECO:0000259" key="6">
    <source>
        <dbReference type="Pfam" id="PF08281"/>
    </source>
</evidence>
<sequence>MGHGRKLADGTEHPARAGAEIVPLRERLAEGLAEAAPSHPLARAFFELQQPLRAFFHRRTGAAEDTEDLLQDLWLRVEASRETFSGAEAPDNPAAYLQRIAANLALDWLRRRKVRSALADARDPAEQADDTVTEMERVLHARRAVEYLNLLIDDLPPRRREIFLLHSGLGLKPREIARRTGLSAKTVNAHVANAMVYIRKRMAAAELWP</sequence>
<dbReference type="Proteomes" id="UP001218362">
    <property type="component" value="Chromosome"/>
</dbReference>
<dbReference type="PANTHER" id="PTHR43133:SF63">
    <property type="entry name" value="RNA POLYMERASE SIGMA FACTOR FECI-RELATED"/>
    <property type="match status" value="1"/>
</dbReference>
<dbReference type="Pfam" id="PF04542">
    <property type="entry name" value="Sigma70_r2"/>
    <property type="match status" value="1"/>
</dbReference>
<dbReference type="EMBL" id="CP119316">
    <property type="protein sequence ID" value="WEK45190.1"/>
    <property type="molecule type" value="Genomic_DNA"/>
</dbReference>
<accession>A0AAJ6BNC4</accession>
<dbReference type="PANTHER" id="PTHR43133">
    <property type="entry name" value="RNA POLYMERASE ECF-TYPE SIGMA FACTO"/>
    <property type="match status" value="1"/>
</dbReference>
<dbReference type="GO" id="GO:0003677">
    <property type="term" value="F:DNA binding"/>
    <property type="evidence" value="ECO:0007669"/>
    <property type="project" value="InterPro"/>
</dbReference>
<name>A0AAJ6BNC4_9SPHN</name>
<evidence type="ECO:0000256" key="2">
    <source>
        <dbReference type="ARBA" id="ARBA00023015"/>
    </source>
</evidence>
<evidence type="ECO:0000313" key="8">
    <source>
        <dbReference type="Proteomes" id="UP001218362"/>
    </source>
</evidence>
<feature type="domain" description="RNA polymerase sigma factor 70 region 4 type 2" evidence="6">
    <location>
        <begin position="148"/>
        <end position="195"/>
    </location>
</feature>
<dbReference type="NCBIfam" id="TIGR02937">
    <property type="entry name" value="sigma70-ECF"/>
    <property type="match status" value="1"/>
</dbReference>
<evidence type="ECO:0000256" key="3">
    <source>
        <dbReference type="ARBA" id="ARBA00023082"/>
    </source>
</evidence>
<dbReference type="Gene3D" id="1.10.10.10">
    <property type="entry name" value="Winged helix-like DNA-binding domain superfamily/Winged helix DNA-binding domain"/>
    <property type="match status" value="1"/>
</dbReference>
<keyword evidence="4" id="KW-0804">Transcription</keyword>
<comment type="similarity">
    <text evidence="1">Belongs to the sigma-70 factor family. ECF subfamily.</text>
</comment>
<dbReference type="SUPFAM" id="SSF88946">
    <property type="entry name" value="Sigma2 domain of RNA polymerase sigma factors"/>
    <property type="match status" value="1"/>
</dbReference>
<dbReference type="KEGG" id="acob:P0Y56_09080"/>
<dbReference type="InterPro" id="IPR014284">
    <property type="entry name" value="RNA_pol_sigma-70_dom"/>
</dbReference>
<evidence type="ECO:0000313" key="7">
    <source>
        <dbReference type="EMBL" id="WEK45190.1"/>
    </source>
</evidence>
<dbReference type="InterPro" id="IPR036388">
    <property type="entry name" value="WH-like_DNA-bd_sf"/>
</dbReference>
<dbReference type="InterPro" id="IPR039425">
    <property type="entry name" value="RNA_pol_sigma-70-like"/>
</dbReference>
<dbReference type="SUPFAM" id="SSF88659">
    <property type="entry name" value="Sigma3 and sigma4 domains of RNA polymerase sigma factors"/>
    <property type="match status" value="1"/>
</dbReference>
<keyword evidence="2" id="KW-0805">Transcription regulation</keyword>
<gene>
    <name evidence="7" type="ORF">P0Y56_09080</name>
</gene>
<dbReference type="InterPro" id="IPR013324">
    <property type="entry name" value="RNA_pol_sigma_r3/r4-like"/>
</dbReference>
<dbReference type="InterPro" id="IPR013249">
    <property type="entry name" value="RNA_pol_sigma70_r4_t2"/>
</dbReference>
<dbReference type="GO" id="GO:0006352">
    <property type="term" value="P:DNA-templated transcription initiation"/>
    <property type="evidence" value="ECO:0007669"/>
    <property type="project" value="InterPro"/>
</dbReference>
<dbReference type="AlphaFoldDB" id="A0AAJ6BNC4"/>
<reference evidence="7" key="1">
    <citation type="submission" date="2023-03" db="EMBL/GenBank/DDBJ databases">
        <title>Andean soil-derived lignocellulolytic bacterial consortium as a source of novel taxa and putative plastic-active enzymes.</title>
        <authorList>
            <person name="Diaz-Garcia L."/>
            <person name="Chuvochina M."/>
            <person name="Feuerriegel G."/>
            <person name="Bunk B."/>
            <person name="Sproer C."/>
            <person name="Streit W.R."/>
            <person name="Rodriguez L.M."/>
            <person name="Overmann J."/>
            <person name="Jimenez D.J."/>
        </authorList>
    </citation>
    <scope>NUCLEOTIDE SEQUENCE</scope>
    <source>
        <strain evidence="7">MAG 26</strain>
    </source>
</reference>
<evidence type="ECO:0000256" key="1">
    <source>
        <dbReference type="ARBA" id="ARBA00010641"/>
    </source>
</evidence>
<protein>
    <submittedName>
        <fullName evidence="7">Sigma-70 family RNA polymerase sigma factor</fullName>
    </submittedName>
</protein>
<evidence type="ECO:0000259" key="5">
    <source>
        <dbReference type="Pfam" id="PF04542"/>
    </source>
</evidence>
<dbReference type="GO" id="GO:0016987">
    <property type="term" value="F:sigma factor activity"/>
    <property type="evidence" value="ECO:0007669"/>
    <property type="project" value="UniProtKB-KW"/>
</dbReference>
<feature type="domain" description="RNA polymerase sigma-70 region 2" evidence="5">
    <location>
        <begin position="48"/>
        <end position="113"/>
    </location>
</feature>
<proteinExistence type="inferred from homology"/>
<dbReference type="Pfam" id="PF08281">
    <property type="entry name" value="Sigma70_r4_2"/>
    <property type="match status" value="1"/>
</dbReference>
<dbReference type="Gene3D" id="1.10.1740.10">
    <property type="match status" value="1"/>
</dbReference>
<organism evidence="7 8">
    <name type="scientific">Candidatus Andeanibacterium colombiense</name>
    <dbReference type="NCBI Taxonomy" id="3121345"/>
    <lineage>
        <taxon>Bacteria</taxon>
        <taxon>Pseudomonadati</taxon>
        <taxon>Pseudomonadota</taxon>
        <taxon>Alphaproteobacteria</taxon>
        <taxon>Sphingomonadales</taxon>
        <taxon>Sphingomonadaceae</taxon>
        <taxon>Candidatus Andeanibacterium</taxon>
    </lineage>
</organism>
<keyword evidence="3" id="KW-0731">Sigma factor</keyword>
<dbReference type="InterPro" id="IPR007627">
    <property type="entry name" value="RNA_pol_sigma70_r2"/>
</dbReference>